<sequence length="105" mass="11143">MNKKHVILSGLIGVVIGGLVGFFSYSQVFARYDAVVTSCVMMNQAVDHQLLTTEQVKQLGVLTGKSLKLSHGTVLNKLSLSDSQVANASEGSVCSQFLVGVNQSN</sequence>
<protein>
    <submittedName>
        <fullName evidence="2">Uncharacterized protein</fullName>
    </submittedName>
</protein>
<evidence type="ECO:0000313" key="2">
    <source>
        <dbReference type="EMBL" id="MDQ8935540.1"/>
    </source>
</evidence>
<evidence type="ECO:0000256" key="1">
    <source>
        <dbReference type="SAM" id="Phobius"/>
    </source>
</evidence>
<name>A0AAW8J714_9GAMM</name>
<evidence type="ECO:0000313" key="3">
    <source>
        <dbReference type="Proteomes" id="UP001243844"/>
    </source>
</evidence>
<dbReference type="RefSeq" id="WP_308975458.1">
    <property type="nucleotide sequence ID" value="NZ_JAVIDL010000011.1"/>
</dbReference>
<organism evidence="2 3">
    <name type="scientific">Acinetobacter rudis</name>
    <dbReference type="NCBI Taxonomy" id="632955"/>
    <lineage>
        <taxon>Bacteria</taxon>
        <taxon>Pseudomonadati</taxon>
        <taxon>Pseudomonadota</taxon>
        <taxon>Gammaproteobacteria</taxon>
        <taxon>Moraxellales</taxon>
        <taxon>Moraxellaceae</taxon>
        <taxon>Acinetobacter</taxon>
    </lineage>
</organism>
<dbReference type="EMBL" id="JAVIDL010000011">
    <property type="protein sequence ID" value="MDQ8935540.1"/>
    <property type="molecule type" value="Genomic_DNA"/>
</dbReference>
<keyword evidence="1" id="KW-0812">Transmembrane</keyword>
<accession>A0AAW8J714</accession>
<proteinExistence type="predicted"/>
<comment type="caution">
    <text evidence="2">The sequence shown here is derived from an EMBL/GenBank/DDBJ whole genome shotgun (WGS) entry which is preliminary data.</text>
</comment>
<feature type="transmembrane region" description="Helical" evidence="1">
    <location>
        <begin position="6"/>
        <end position="25"/>
    </location>
</feature>
<keyword evidence="1" id="KW-0472">Membrane</keyword>
<gene>
    <name evidence="2" type="ORF">RFH47_07345</name>
</gene>
<dbReference type="AlphaFoldDB" id="A0AAW8J714"/>
<dbReference type="Proteomes" id="UP001243844">
    <property type="component" value="Unassembled WGS sequence"/>
</dbReference>
<reference evidence="2" key="1">
    <citation type="submission" date="2023-08" db="EMBL/GenBank/DDBJ databases">
        <title>Emergence of clinically-relevant ST2 carbapenem-resistant Acinetobacter baumannii strains in hospital sewages in Zhejiang, East of China.</title>
        <authorList>
            <person name="Kaichao C."/>
            <person name="Zhang R."/>
        </authorList>
    </citation>
    <scope>NUCLEOTIDE SEQUENCE</scope>
    <source>
        <strain evidence="2">M-RB-37</strain>
    </source>
</reference>
<keyword evidence="1" id="KW-1133">Transmembrane helix</keyword>